<dbReference type="AlphaFoldDB" id="A0A9X1YBA3"/>
<keyword evidence="1 2" id="KW-0732">Signal</keyword>
<dbReference type="InterPro" id="IPR004564">
    <property type="entry name" value="OM_lipoprot_carrier_LolA-like"/>
</dbReference>
<dbReference type="EMBL" id="JALPRX010000009">
    <property type="protein sequence ID" value="MCK8783376.1"/>
    <property type="molecule type" value="Genomic_DNA"/>
</dbReference>
<keyword evidence="4" id="KW-1185">Reference proteome</keyword>
<evidence type="ECO:0000256" key="2">
    <source>
        <dbReference type="SAM" id="SignalP"/>
    </source>
</evidence>
<reference evidence="3" key="1">
    <citation type="submission" date="2022-04" db="EMBL/GenBank/DDBJ databases">
        <title>Roseomonas acroporae sp. nov., isolated from coral Acropora digitifera.</title>
        <authorList>
            <person name="Sun H."/>
        </authorList>
    </citation>
    <scope>NUCLEOTIDE SEQUENCE</scope>
    <source>
        <strain evidence="3">NAR14</strain>
    </source>
</reference>
<dbReference type="PANTHER" id="PTHR35869">
    <property type="entry name" value="OUTER-MEMBRANE LIPOPROTEIN CARRIER PROTEIN"/>
    <property type="match status" value="1"/>
</dbReference>
<dbReference type="SUPFAM" id="SSF89392">
    <property type="entry name" value="Prokaryotic lipoproteins and lipoprotein localization factors"/>
    <property type="match status" value="1"/>
</dbReference>
<comment type="caution">
    <text evidence="3">The sequence shown here is derived from an EMBL/GenBank/DDBJ whole genome shotgun (WGS) entry which is preliminary data.</text>
</comment>
<dbReference type="Pfam" id="PF03548">
    <property type="entry name" value="LolA"/>
    <property type="match status" value="1"/>
</dbReference>
<dbReference type="InterPro" id="IPR029046">
    <property type="entry name" value="LolA/LolB/LppX"/>
</dbReference>
<protein>
    <submittedName>
        <fullName evidence="3">Outer membrane lipoprotein carrier protein LolA</fullName>
    </submittedName>
</protein>
<evidence type="ECO:0000313" key="4">
    <source>
        <dbReference type="Proteomes" id="UP001139516"/>
    </source>
</evidence>
<name>A0A9X1YBA3_9PROT</name>
<dbReference type="RefSeq" id="WP_248665501.1">
    <property type="nucleotide sequence ID" value="NZ_JALPRX010000009.1"/>
</dbReference>
<evidence type="ECO:0000313" key="3">
    <source>
        <dbReference type="EMBL" id="MCK8783376.1"/>
    </source>
</evidence>
<feature type="chain" id="PRO_5040935355" evidence="2">
    <location>
        <begin position="25"/>
        <end position="231"/>
    </location>
</feature>
<gene>
    <name evidence="3" type="ORF">M0638_03130</name>
</gene>
<sequence>MRRRLLLLSPALLAAPAPLRPALAQRAPGGGAPGAAAPGATPGVPLAGAARDAALQRVEAYLNGLVSLKARFLQIAYNGAAAEGTAWIVRPGKMRFEYDPPEPLLMVASHGQFFYYDRELAQPTTVPVNSTPLGILLRANLRLSGDITVSQVTRDSSVLRVTLYRTASPGEGRLTLVFSENPMELKQWAVLDAQGRETRVSLSQTQVGGRFDDFLFEFNDPRFQEELRGRR</sequence>
<proteinExistence type="predicted"/>
<evidence type="ECO:0000256" key="1">
    <source>
        <dbReference type="ARBA" id="ARBA00022729"/>
    </source>
</evidence>
<dbReference type="PANTHER" id="PTHR35869:SF1">
    <property type="entry name" value="OUTER-MEMBRANE LIPOPROTEIN CARRIER PROTEIN"/>
    <property type="match status" value="1"/>
</dbReference>
<accession>A0A9X1YBA3</accession>
<dbReference type="CDD" id="cd16325">
    <property type="entry name" value="LolA"/>
    <property type="match status" value="1"/>
</dbReference>
<dbReference type="Gene3D" id="2.50.20.10">
    <property type="entry name" value="Lipoprotein localisation LolA/LolB/LppX"/>
    <property type="match status" value="1"/>
</dbReference>
<dbReference type="Proteomes" id="UP001139516">
    <property type="component" value="Unassembled WGS sequence"/>
</dbReference>
<keyword evidence="3" id="KW-0449">Lipoprotein</keyword>
<feature type="signal peptide" evidence="2">
    <location>
        <begin position="1"/>
        <end position="24"/>
    </location>
</feature>
<organism evidence="3 4">
    <name type="scientific">Roseomonas acroporae</name>
    <dbReference type="NCBI Taxonomy" id="2937791"/>
    <lineage>
        <taxon>Bacteria</taxon>
        <taxon>Pseudomonadati</taxon>
        <taxon>Pseudomonadota</taxon>
        <taxon>Alphaproteobacteria</taxon>
        <taxon>Acetobacterales</taxon>
        <taxon>Roseomonadaceae</taxon>
        <taxon>Roseomonas</taxon>
    </lineage>
</organism>